<dbReference type="SUPFAM" id="SSF46689">
    <property type="entry name" value="Homeodomain-like"/>
    <property type="match status" value="1"/>
</dbReference>
<dbReference type="InterPro" id="IPR050109">
    <property type="entry name" value="HTH-type_TetR-like_transc_reg"/>
</dbReference>
<proteinExistence type="predicted"/>
<feature type="region of interest" description="Disordered" evidence="3">
    <location>
        <begin position="1"/>
        <end position="25"/>
    </location>
</feature>
<name>A0A3S5YCQ7_RHOH1</name>
<evidence type="ECO:0000256" key="3">
    <source>
        <dbReference type="SAM" id="MobiDB-lite"/>
    </source>
</evidence>
<protein>
    <submittedName>
        <fullName evidence="5">TetR family transcriptional regulator</fullName>
    </submittedName>
</protein>
<dbReference type="PRINTS" id="PR00455">
    <property type="entry name" value="HTHTETR"/>
</dbReference>
<dbReference type="PANTHER" id="PTHR30055:SF242">
    <property type="entry name" value="HTH-TYPE TRANSCRIPTIONAL REPRESSOR KSTR"/>
    <property type="match status" value="1"/>
</dbReference>
<dbReference type="GO" id="GO:0003700">
    <property type="term" value="F:DNA-binding transcription factor activity"/>
    <property type="evidence" value="ECO:0007669"/>
    <property type="project" value="TreeGrafter"/>
</dbReference>
<evidence type="ECO:0000256" key="2">
    <source>
        <dbReference type="PROSITE-ProRule" id="PRU00335"/>
    </source>
</evidence>
<dbReference type="EMBL" id="FN563149">
    <property type="protein sequence ID" value="CBH50259.1"/>
    <property type="molecule type" value="Genomic_DNA"/>
</dbReference>
<feature type="domain" description="HTH tetR-type" evidence="4">
    <location>
        <begin position="25"/>
        <end position="85"/>
    </location>
</feature>
<dbReference type="KEGG" id="req:REQ_42930"/>
<dbReference type="Gene3D" id="1.10.357.10">
    <property type="entry name" value="Tetracycline Repressor, domain 2"/>
    <property type="match status" value="1"/>
</dbReference>
<dbReference type="Proteomes" id="UP001154400">
    <property type="component" value="Chromosome"/>
</dbReference>
<evidence type="ECO:0000313" key="5">
    <source>
        <dbReference type="EMBL" id="CBH50259.1"/>
    </source>
</evidence>
<dbReference type="GO" id="GO:0000976">
    <property type="term" value="F:transcription cis-regulatory region binding"/>
    <property type="evidence" value="ECO:0007669"/>
    <property type="project" value="TreeGrafter"/>
</dbReference>
<dbReference type="RefSeq" id="WP_005517271.1">
    <property type="nucleotide sequence ID" value="NC_014659.1"/>
</dbReference>
<reference evidence="5" key="1">
    <citation type="journal article" date="2010" name="PLoS Genet.">
        <title>The genome of a pathogenic rhodococcus: cooptive virulence underpinned by key gene acquisitions.</title>
        <authorList>
            <person name="Letek M."/>
            <person name="Gonzalez P."/>
            <person name="Macarthur I."/>
            <person name="Rodriguez H."/>
            <person name="Freeman T.C."/>
            <person name="Valero-Rello A."/>
            <person name="Blanco M."/>
            <person name="Buckley T."/>
            <person name="Cherevach I."/>
            <person name="Fahey R."/>
            <person name="Hapeshi A."/>
            <person name="Holdstock J."/>
            <person name="Leadon D."/>
            <person name="Navas J."/>
            <person name="Ocampo A."/>
            <person name="Quail M.A."/>
            <person name="Sanders M."/>
            <person name="Scortti M.M."/>
            <person name="Prescott J.F."/>
            <person name="Fogarty U."/>
            <person name="Meijer W.G."/>
            <person name="Parkhill J."/>
            <person name="Bentley S.D."/>
            <person name="Vazquez-Boland J.A."/>
        </authorList>
    </citation>
    <scope>NUCLEOTIDE SEQUENCE [LARGE SCALE GENOMIC DNA]</scope>
    <source>
        <strain evidence="5 6">103S</strain>
    </source>
</reference>
<dbReference type="PROSITE" id="PS50977">
    <property type="entry name" value="HTH_TETR_2"/>
    <property type="match status" value="1"/>
</dbReference>
<evidence type="ECO:0000259" key="4">
    <source>
        <dbReference type="PROSITE" id="PS50977"/>
    </source>
</evidence>
<dbReference type="AlphaFoldDB" id="A0A3S5YCQ7"/>
<feature type="compositionally biased region" description="Basic and acidic residues" evidence="3">
    <location>
        <begin position="1"/>
        <end position="13"/>
    </location>
</feature>
<evidence type="ECO:0000256" key="1">
    <source>
        <dbReference type="ARBA" id="ARBA00023125"/>
    </source>
</evidence>
<dbReference type="InterPro" id="IPR009057">
    <property type="entry name" value="Homeodomain-like_sf"/>
</dbReference>
<organism evidence="5">
    <name type="scientific">Rhodococcus hoagii (strain 103S)</name>
    <name type="common">Rhodococcus equi</name>
    <dbReference type="NCBI Taxonomy" id="685727"/>
    <lineage>
        <taxon>Bacteria</taxon>
        <taxon>Bacillati</taxon>
        <taxon>Actinomycetota</taxon>
        <taxon>Actinomycetes</taxon>
        <taxon>Mycobacteriales</taxon>
        <taxon>Nocardiaceae</taxon>
        <taxon>Prescottella</taxon>
    </lineage>
</organism>
<accession>A0A3S5YCQ7</accession>
<sequence length="208" mass="23063">MGAGEQDRPDRPTLPDPAALPRGQRERRQRIIDAAGELLVADDFERIQIRDVAERSGVALGTVYRYFASKEQLYAAVLLDWSAADPIKHGGAPDPGLPPAERIRIRLHHSVDRFEEFPTYLRLQNVLRHSTDPVVCALFAEFSAQALASYREHLFDLPDGDAADLVAIVTAVLTHEVMLFGMGRQDIGEVHRLLDRTVDLVFAADTGA</sequence>
<dbReference type="InterPro" id="IPR001647">
    <property type="entry name" value="HTH_TetR"/>
</dbReference>
<dbReference type="GeneID" id="57579916"/>
<feature type="DNA-binding region" description="H-T-H motif" evidence="2">
    <location>
        <begin position="48"/>
        <end position="67"/>
    </location>
</feature>
<gene>
    <name evidence="5" type="ordered locus">REQ_42930</name>
</gene>
<dbReference type="PANTHER" id="PTHR30055">
    <property type="entry name" value="HTH-TYPE TRANSCRIPTIONAL REGULATOR RUTR"/>
    <property type="match status" value="1"/>
</dbReference>
<evidence type="ECO:0000313" key="6">
    <source>
        <dbReference type="Proteomes" id="UP000006892"/>
    </source>
</evidence>
<keyword evidence="1 2" id="KW-0238">DNA-binding</keyword>
<dbReference type="Pfam" id="PF00440">
    <property type="entry name" value="TetR_N"/>
    <property type="match status" value="1"/>
</dbReference>